<accession>A0A9N8KPX2</accession>
<comment type="caution">
    <text evidence="3">The sequence shown here is derived from an EMBL/GenBank/DDBJ whole genome shotgun (WGS) entry which is preliminary data.</text>
</comment>
<reference evidence="3" key="1">
    <citation type="submission" date="2020-06" db="EMBL/GenBank/DDBJ databases">
        <authorList>
            <person name="Onetto C."/>
        </authorList>
    </citation>
    <scope>NUCLEOTIDE SEQUENCE</scope>
</reference>
<evidence type="ECO:0000256" key="2">
    <source>
        <dbReference type="SAM" id="MobiDB-lite"/>
    </source>
</evidence>
<dbReference type="EMBL" id="CAINUL010000013">
    <property type="protein sequence ID" value="CAD0111566.1"/>
    <property type="molecule type" value="Genomic_DNA"/>
</dbReference>
<gene>
    <name evidence="3" type="ORF">AWRI4620_LOCUS5821</name>
</gene>
<organism evidence="3 4">
    <name type="scientific">Aureobasidium uvarum</name>
    <dbReference type="NCBI Taxonomy" id="2773716"/>
    <lineage>
        <taxon>Eukaryota</taxon>
        <taxon>Fungi</taxon>
        <taxon>Dikarya</taxon>
        <taxon>Ascomycota</taxon>
        <taxon>Pezizomycotina</taxon>
        <taxon>Dothideomycetes</taxon>
        <taxon>Dothideomycetidae</taxon>
        <taxon>Dothideales</taxon>
        <taxon>Saccotheciaceae</taxon>
        <taxon>Aureobasidium</taxon>
    </lineage>
</organism>
<feature type="region of interest" description="Disordered" evidence="2">
    <location>
        <begin position="338"/>
        <end position="388"/>
    </location>
</feature>
<feature type="coiled-coil region" evidence="1">
    <location>
        <begin position="301"/>
        <end position="332"/>
    </location>
</feature>
<dbReference type="OrthoDB" id="3912367at2759"/>
<feature type="region of interest" description="Disordered" evidence="2">
    <location>
        <begin position="1"/>
        <end position="81"/>
    </location>
</feature>
<feature type="compositionally biased region" description="Polar residues" evidence="2">
    <location>
        <begin position="58"/>
        <end position="72"/>
    </location>
</feature>
<name>A0A9N8KPX2_9PEZI</name>
<evidence type="ECO:0000313" key="4">
    <source>
        <dbReference type="Proteomes" id="UP000745764"/>
    </source>
</evidence>
<sequence length="388" mass="43067">MSDIDNISTPATPGQERLASSGGDASTPAPSTTESVASFDSGIGRSGEDSGDTDGSYETESNNSDGSSTPEQADQAGVSDVQCSREDCAARVAEDLATISRLEEWVKLATGTRMDELFEQYVKENGLPHEGCICSQMKALEARAVELKEVCEFIEHEKEVLITQKREVSERMDDVSRLYLQVQVKEKALGETHAAIDIRMGKMDEMLGLANDSKAEITRKNQALDKRQEYIEKQTKKLEHSQETFKKQSELLTKLLRQQQDSQEKLDDREKTMKAQQMSLELRELDLKKREAILAHREQALRKHERDVQNHIDQYTRGEQEFKERMAQLMEQSMHTSIANMGLESAADKTEGANEEAPTSASHAPDAITSPQPSPSAAAPLPSSLIPP</sequence>
<evidence type="ECO:0000256" key="1">
    <source>
        <dbReference type="SAM" id="Coils"/>
    </source>
</evidence>
<dbReference type="Proteomes" id="UP000745764">
    <property type="component" value="Unassembled WGS sequence"/>
</dbReference>
<feature type="compositionally biased region" description="Polar residues" evidence="2">
    <location>
        <begin position="28"/>
        <end position="38"/>
    </location>
</feature>
<proteinExistence type="predicted"/>
<protein>
    <submittedName>
        <fullName evidence="3">Uncharacterized protein</fullName>
    </submittedName>
</protein>
<keyword evidence="1" id="KW-0175">Coiled coil</keyword>
<dbReference type="AlphaFoldDB" id="A0A9N8KPX2"/>
<keyword evidence="4" id="KW-1185">Reference proteome</keyword>
<feature type="compositionally biased region" description="Low complexity" evidence="2">
    <location>
        <begin position="375"/>
        <end position="388"/>
    </location>
</feature>
<feature type="compositionally biased region" description="Polar residues" evidence="2">
    <location>
        <begin position="1"/>
        <end position="12"/>
    </location>
</feature>
<evidence type="ECO:0000313" key="3">
    <source>
        <dbReference type="EMBL" id="CAD0111566.1"/>
    </source>
</evidence>